<evidence type="ECO:0000313" key="10">
    <source>
        <dbReference type="Proteomes" id="UP000094795"/>
    </source>
</evidence>
<keyword evidence="6 7" id="KW-0472">Membrane</keyword>
<gene>
    <name evidence="9" type="ORF">AWJ14_21315</name>
</gene>
<keyword evidence="10" id="KW-1185">Reference proteome</keyword>
<evidence type="ECO:0000313" key="9">
    <source>
        <dbReference type="EMBL" id="OCW58320.1"/>
    </source>
</evidence>
<keyword evidence="3" id="KW-1003">Cell membrane</keyword>
<dbReference type="GO" id="GO:0022857">
    <property type="term" value="F:transmembrane transporter activity"/>
    <property type="evidence" value="ECO:0007669"/>
    <property type="project" value="UniProtKB-UniRule"/>
</dbReference>
<name>A0A1C1YY35_9HYPH</name>
<comment type="caution">
    <text evidence="9">The sequence shown here is derived from an EMBL/GenBank/DDBJ whole genome shotgun (WGS) entry which is preliminary data.</text>
</comment>
<evidence type="ECO:0000256" key="5">
    <source>
        <dbReference type="ARBA" id="ARBA00022989"/>
    </source>
</evidence>
<reference evidence="9 10" key="1">
    <citation type="submission" date="2015-12" db="EMBL/GenBank/DDBJ databases">
        <authorList>
            <person name="Shamseldin A."/>
            <person name="Moawad H."/>
            <person name="Abd El-Rahim W.M."/>
            <person name="Sadowsky M.J."/>
        </authorList>
    </citation>
    <scope>NUCLEOTIDE SEQUENCE [LARGE SCALE GENOMIC DNA]</scope>
    <source>
        <strain evidence="9 10">JC234</strain>
    </source>
</reference>
<sequence>MFDRIDSAVRKLAAFLAILGGLALIAVILSTVASVSGRALLWAGLGPIRGDFELVELGTGFAVFAFLPWAQINRQHASVEILTMHMGGFANRLIDLCADLLMLSIAVLLTWKHWDGTLDKFNYGETTFVLQYPIWWAYASGLAGAFGFVLVSAWCVVLSLRALATGRDQPHGEPAQ</sequence>
<dbReference type="Pfam" id="PF04290">
    <property type="entry name" value="DctQ"/>
    <property type="match status" value="1"/>
</dbReference>
<dbReference type="EMBL" id="LQZT01000008">
    <property type="protein sequence ID" value="OCW58320.1"/>
    <property type="molecule type" value="Genomic_DNA"/>
</dbReference>
<accession>A0A1C1YY35</accession>
<dbReference type="Proteomes" id="UP000094795">
    <property type="component" value="Unassembled WGS sequence"/>
</dbReference>
<evidence type="ECO:0000256" key="7">
    <source>
        <dbReference type="RuleBase" id="RU369079"/>
    </source>
</evidence>
<evidence type="ECO:0000256" key="4">
    <source>
        <dbReference type="ARBA" id="ARBA00022692"/>
    </source>
</evidence>
<protein>
    <recommendedName>
        <fullName evidence="7">TRAP transporter small permease protein</fullName>
    </recommendedName>
</protein>
<feature type="transmembrane region" description="Helical" evidence="7">
    <location>
        <begin position="54"/>
        <end position="72"/>
    </location>
</feature>
<comment type="subcellular location">
    <subcellularLocation>
        <location evidence="7">Cell inner membrane</location>
        <topology evidence="7">Multi-pass membrane protein</topology>
    </subcellularLocation>
    <subcellularLocation>
        <location evidence="1">Cell membrane</location>
        <topology evidence="1">Multi-pass membrane protein</topology>
    </subcellularLocation>
</comment>
<evidence type="ECO:0000256" key="1">
    <source>
        <dbReference type="ARBA" id="ARBA00004651"/>
    </source>
</evidence>
<dbReference type="RefSeq" id="WP_066176960.1">
    <property type="nucleotide sequence ID" value="NZ_LQZT01000008.1"/>
</dbReference>
<keyword evidence="2 7" id="KW-0813">Transport</keyword>
<keyword evidence="4 7" id="KW-0812">Transmembrane</keyword>
<evidence type="ECO:0000259" key="8">
    <source>
        <dbReference type="Pfam" id="PF04290"/>
    </source>
</evidence>
<dbReference type="STRING" id="1480615.AWJ14_21315"/>
<comment type="subunit">
    <text evidence="7">The complex comprises the extracytoplasmic solute receptor protein and the two transmembrane proteins.</text>
</comment>
<dbReference type="GO" id="GO:0005886">
    <property type="term" value="C:plasma membrane"/>
    <property type="evidence" value="ECO:0007669"/>
    <property type="project" value="UniProtKB-SubCell"/>
</dbReference>
<comment type="similarity">
    <text evidence="7">Belongs to the TRAP transporter small permease family.</text>
</comment>
<evidence type="ECO:0000256" key="6">
    <source>
        <dbReference type="ARBA" id="ARBA00023136"/>
    </source>
</evidence>
<dbReference type="InterPro" id="IPR055348">
    <property type="entry name" value="DctQ"/>
</dbReference>
<feature type="domain" description="Tripartite ATP-independent periplasmic transporters DctQ component" evidence="8">
    <location>
        <begin position="28"/>
        <end position="153"/>
    </location>
</feature>
<proteinExistence type="inferred from homology"/>
<organism evidence="9 10">
    <name type="scientific">Hoeflea olei</name>
    <dbReference type="NCBI Taxonomy" id="1480615"/>
    <lineage>
        <taxon>Bacteria</taxon>
        <taxon>Pseudomonadati</taxon>
        <taxon>Pseudomonadota</taxon>
        <taxon>Alphaproteobacteria</taxon>
        <taxon>Hyphomicrobiales</taxon>
        <taxon>Rhizobiaceae</taxon>
        <taxon>Hoeflea</taxon>
    </lineage>
</organism>
<comment type="function">
    <text evidence="7">Part of the tripartite ATP-independent periplasmic (TRAP) transport system.</text>
</comment>
<evidence type="ECO:0000256" key="3">
    <source>
        <dbReference type="ARBA" id="ARBA00022475"/>
    </source>
</evidence>
<dbReference type="OrthoDB" id="6183232at2"/>
<keyword evidence="5 7" id="KW-1133">Transmembrane helix</keyword>
<feature type="transmembrane region" description="Helical" evidence="7">
    <location>
        <begin position="12"/>
        <end position="34"/>
    </location>
</feature>
<feature type="transmembrane region" description="Helical" evidence="7">
    <location>
        <begin position="134"/>
        <end position="160"/>
    </location>
</feature>
<dbReference type="AlphaFoldDB" id="A0A1C1YY35"/>
<keyword evidence="7" id="KW-0997">Cell inner membrane</keyword>
<feature type="transmembrane region" description="Helical" evidence="7">
    <location>
        <begin position="93"/>
        <end position="114"/>
    </location>
</feature>
<evidence type="ECO:0000256" key="2">
    <source>
        <dbReference type="ARBA" id="ARBA00022448"/>
    </source>
</evidence>